<keyword evidence="3" id="KW-0732">Signal</keyword>
<dbReference type="Pfam" id="PF01190">
    <property type="entry name" value="Pollen_Ole_e_1"/>
    <property type="match status" value="1"/>
</dbReference>
<keyword evidence="5" id="KW-1185">Reference proteome</keyword>
<feature type="chain" id="PRO_5025569966" evidence="3">
    <location>
        <begin position="20"/>
        <end position="162"/>
    </location>
</feature>
<organism evidence="4 5">
    <name type="scientific">Hibiscus syriacus</name>
    <name type="common">Rose of Sharon</name>
    <dbReference type="NCBI Taxonomy" id="106335"/>
    <lineage>
        <taxon>Eukaryota</taxon>
        <taxon>Viridiplantae</taxon>
        <taxon>Streptophyta</taxon>
        <taxon>Embryophyta</taxon>
        <taxon>Tracheophyta</taxon>
        <taxon>Spermatophyta</taxon>
        <taxon>Magnoliopsida</taxon>
        <taxon>eudicotyledons</taxon>
        <taxon>Gunneridae</taxon>
        <taxon>Pentapetalae</taxon>
        <taxon>rosids</taxon>
        <taxon>malvids</taxon>
        <taxon>Malvales</taxon>
        <taxon>Malvaceae</taxon>
        <taxon>Malvoideae</taxon>
        <taxon>Hibiscus</taxon>
    </lineage>
</organism>
<reference evidence="4" key="1">
    <citation type="submission" date="2019-09" db="EMBL/GenBank/DDBJ databases">
        <title>Draft genome information of white flower Hibiscus syriacus.</title>
        <authorList>
            <person name="Kim Y.-M."/>
        </authorList>
    </citation>
    <scope>NUCLEOTIDE SEQUENCE [LARGE SCALE GENOMIC DNA]</scope>
    <source>
        <strain evidence="4">YM2019G1</strain>
    </source>
</reference>
<evidence type="ECO:0000256" key="1">
    <source>
        <dbReference type="ARBA" id="ARBA00010049"/>
    </source>
</evidence>
<protein>
    <submittedName>
        <fullName evidence="4">Phosphoglycerate mutase</fullName>
    </submittedName>
</protein>
<name>A0A6A2YV42_HIBSY</name>
<dbReference type="InterPro" id="IPR006041">
    <property type="entry name" value="Pollen_Ole_e1_allergen"/>
</dbReference>
<dbReference type="EMBL" id="VEPZ02001270">
    <property type="protein sequence ID" value="KAE8683298.1"/>
    <property type="molecule type" value="Genomic_DNA"/>
</dbReference>
<evidence type="ECO:0000256" key="2">
    <source>
        <dbReference type="ARBA" id="ARBA00023157"/>
    </source>
</evidence>
<keyword evidence="2" id="KW-1015">Disulfide bond</keyword>
<evidence type="ECO:0000313" key="5">
    <source>
        <dbReference type="Proteomes" id="UP000436088"/>
    </source>
</evidence>
<sequence>MAKVFLFVALCVLPALVSATRMVKNPSLVVQGHVYCDRCRAGFETPKSRCVPDATVKLMCSDRKTGKVVYEKEGYTDKAGKYEIVVPEDHWDQICDALLVKSSQPDCATMTPGRERARVILTNYNGIASTTRYANAMGFMADQPEAGCAEMMKMYQEDEEDL</sequence>
<dbReference type="PANTHER" id="PTHR31614:SF5">
    <property type="entry name" value="ALLERGEN-LIKE PROTEIN BRSN20"/>
    <property type="match status" value="1"/>
</dbReference>
<evidence type="ECO:0000256" key="3">
    <source>
        <dbReference type="SAM" id="SignalP"/>
    </source>
</evidence>
<dbReference type="AlphaFoldDB" id="A0A6A2YV42"/>
<evidence type="ECO:0000313" key="4">
    <source>
        <dbReference type="EMBL" id="KAE8683298.1"/>
    </source>
</evidence>
<gene>
    <name evidence="4" type="ORF">F3Y22_tig00111210pilonHSYRG00021</name>
</gene>
<dbReference type="Proteomes" id="UP000436088">
    <property type="component" value="Unassembled WGS sequence"/>
</dbReference>
<proteinExistence type="inferred from homology"/>
<accession>A0A6A2YV42</accession>
<comment type="caution">
    <text evidence="4">The sequence shown here is derived from an EMBL/GenBank/DDBJ whole genome shotgun (WGS) entry which is preliminary data.</text>
</comment>
<comment type="similarity">
    <text evidence="1">Belongs to the Ole e I family.</text>
</comment>
<dbReference type="PANTHER" id="PTHR31614">
    <property type="entry name" value="PROTEIN DOWNSTREAM OF FLC-RELATED"/>
    <property type="match status" value="1"/>
</dbReference>
<dbReference type="OrthoDB" id="1896520at2759"/>
<feature type="signal peptide" evidence="3">
    <location>
        <begin position="1"/>
        <end position="19"/>
    </location>
</feature>